<dbReference type="EMBL" id="CAEZVD010000080">
    <property type="protein sequence ID" value="CAB4624022.1"/>
    <property type="molecule type" value="Genomic_DNA"/>
</dbReference>
<proteinExistence type="predicted"/>
<gene>
    <name evidence="1" type="ORF">UFOPK1909_00762</name>
</gene>
<dbReference type="AlphaFoldDB" id="A0A6J6IHP2"/>
<organism evidence="1">
    <name type="scientific">freshwater metagenome</name>
    <dbReference type="NCBI Taxonomy" id="449393"/>
    <lineage>
        <taxon>unclassified sequences</taxon>
        <taxon>metagenomes</taxon>
        <taxon>ecological metagenomes</taxon>
    </lineage>
</organism>
<sequence>MLIPRIAAISKVGVTNSIVGQNSAGSTVMPSANAVEAKIITIATGVAQTVAYL</sequence>
<accession>A0A6J6IHP2</accession>
<evidence type="ECO:0000313" key="1">
    <source>
        <dbReference type="EMBL" id="CAB4624022.1"/>
    </source>
</evidence>
<protein>
    <submittedName>
        <fullName evidence="1">Unannotated protein</fullName>
    </submittedName>
</protein>
<name>A0A6J6IHP2_9ZZZZ</name>
<reference evidence="1" key="1">
    <citation type="submission" date="2020-05" db="EMBL/GenBank/DDBJ databases">
        <authorList>
            <person name="Chiriac C."/>
            <person name="Salcher M."/>
            <person name="Ghai R."/>
            <person name="Kavagutti S V."/>
        </authorList>
    </citation>
    <scope>NUCLEOTIDE SEQUENCE</scope>
</reference>